<dbReference type="AlphaFoldDB" id="A0A8J3DQZ1"/>
<proteinExistence type="predicted"/>
<evidence type="ECO:0008006" key="4">
    <source>
        <dbReference type="Google" id="ProtNLM"/>
    </source>
</evidence>
<protein>
    <recommendedName>
        <fullName evidence="4">C-type lysozyme inhibitor domain-containing protein</fullName>
    </recommendedName>
</protein>
<evidence type="ECO:0000313" key="2">
    <source>
        <dbReference type="EMBL" id="GHD18198.1"/>
    </source>
</evidence>
<dbReference type="EMBL" id="BMZQ01000002">
    <property type="protein sequence ID" value="GHD18198.1"/>
    <property type="molecule type" value="Genomic_DNA"/>
</dbReference>
<feature type="chain" id="PRO_5035281249" description="C-type lysozyme inhibitor domain-containing protein" evidence="1">
    <location>
        <begin position="31"/>
        <end position="123"/>
    </location>
</feature>
<sequence>MMETNQKTGRLVRNTTVLIALSILAAACVASETTNNANTGGAEGTAAQPRMATYSCGEDGSITVENLGSAVRVQGTDGASIDLPAAPPTQNARFGGSNQAIVLEDGEALYMVAGKPTLSCKRS</sequence>
<dbReference type="Proteomes" id="UP000630142">
    <property type="component" value="Unassembled WGS sequence"/>
</dbReference>
<gene>
    <name evidence="2" type="ORF">GCM10016234_28240</name>
</gene>
<evidence type="ECO:0000313" key="3">
    <source>
        <dbReference type="Proteomes" id="UP000630142"/>
    </source>
</evidence>
<keyword evidence="1" id="KW-0732">Signal</keyword>
<reference evidence="2" key="1">
    <citation type="journal article" date="2014" name="Int. J. Syst. Evol. Microbiol.">
        <title>Complete genome sequence of Corynebacterium casei LMG S-19264T (=DSM 44701T), isolated from a smear-ripened cheese.</title>
        <authorList>
            <consortium name="US DOE Joint Genome Institute (JGI-PGF)"/>
            <person name="Walter F."/>
            <person name="Albersmeier A."/>
            <person name="Kalinowski J."/>
            <person name="Ruckert C."/>
        </authorList>
    </citation>
    <scope>NUCLEOTIDE SEQUENCE</scope>
    <source>
        <strain evidence="2">KCTC 42249</strain>
    </source>
</reference>
<reference evidence="2" key="2">
    <citation type="submission" date="2020-09" db="EMBL/GenBank/DDBJ databases">
        <authorList>
            <person name="Sun Q."/>
            <person name="Kim S."/>
        </authorList>
    </citation>
    <scope>NUCLEOTIDE SEQUENCE</scope>
    <source>
        <strain evidence="2">KCTC 42249</strain>
    </source>
</reference>
<accession>A0A8J3DQZ1</accession>
<feature type="signal peptide" evidence="1">
    <location>
        <begin position="1"/>
        <end position="30"/>
    </location>
</feature>
<comment type="caution">
    <text evidence="2">The sequence shown here is derived from an EMBL/GenBank/DDBJ whole genome shotgun (WGS) entry which is preliminary data.</text>
</comment>
<organism evidence="2 3">
    <name type="scientific">Tianweitania populi</name>
    <dbReference type="NCBI Taxonomy" id="1607949"/>
    <lineage>
        <taxon>Bacteria</taxon>
        <taxon>Pseudomonadati</taxon>
        <taxon>Pseudomonadota</taxon>
        <taxon>Alphaproteobacteria</taxon>
        <taxon>Hyphomicrobiales</taxon>
        <taxon>Phyllobacteriaceae</taxon>
        <taxon>Tianweitania</taxon>
    </lineage>
</organism>
<evidence type="ECO:0000256" key="1">
    <source>
        <dbReference type="SAM" id="SignalP"/>
    </source>
</evidence>
<dbReference type="PROSITE" id="PS51257">
    <property type="entry name" value="PROKAR_LIPOPROTEIN"/>
    <property type="match status" value="1"/>
</dbReference>
<name>A0A8J3DQZ1_9HYPH</name>
<keyword evidence="3" id="KW-1185">Reference proteome</keyword>